<dbReference type="Proteomes" id="UP000734511">
    <property type="component" value="Unassembled WGS sequence"/>
</dbReference>
<name>A0ABX0ZJE2_9ACTN</name>
<dbReference type="EMBL" id="JAATEJ010000001">
    <property type="protein sequence ID" value="NJP42309.1"/>
    <property type="molecule type" value="Genomic_DNA"/>
</dbReference>
<keyword evidence="3" id="KW-1185">Reference proteome</keyword>
<evidence type="ECO:0000313" key="3">
    <source>
        <dbReference type="Proteomes" id="UP000734511"/>
    </source>
</evidence>
<dbReference type="Gene3D" id="1.10.260.40">
    <property type="entry name" value="lambda repressor-like DNA-binding domains"/>
    <property type="match status" value="1"/>
</dbReference>
<evidence type="ECO:0000313" key="2">
    <source>
        <dbReference type="EMBL" id="NJP42309.1"/>
    </source>
</evidence>
<sequence length="53" mass="5609">MSLRTLATLTGRHRGHLSKLERGLAGASGETVGRIARALDVPEAAITHKETTT</sequence>
<dbReference type="CDD" id="cd00093">
    <property type="entry name" value="HTH_XRE"/>
    <property type="match status" value="1"/>
</dbReference>
<feature type="domain" description="HTH cro/C1-type" evidence="1">
    <location>
        <begin position="1"/>
        <end position="46"/>
    </location>
</feature>
<dbReference type="InterPro" id="IPR001387">
    <property type="entry name" value="Cro/C1-type_HTH"/>
</dbReference>
<dbReference type="SUPFAM" id="SSF47413">
    <property type="entry name" value="lambda repressor-like DNA-binding domains"/>
    <property type="match status" value="1"/>
</dbReference>
<dbReference type="InterPro" id="IPR010982">
    <property type="entry name" value="Lambda_DNA-bd_dom_sf"/>
</dbReference>
<dbReference type="Pfam" id="PF01381">
    <property type="entry name" value="HTH_3"/>
    <property type="match status" value="1"/>
</dbReference>
<reference evidence="2 3" key="1">
    <citation type="submission" date="2020-03" db="EMBL/GenBank/DDBJ databases">
        <title>WGS of actinomycetes isolated from Thailand.</title>
        <authorList>
            <person name="Thawai C."/>
        </authorList>
    </citation>
    <scope>NUCLEOTIDE SEQUENCE [LARGE SCALE GENOMIC DNA]</scope>
    <source>
        <strain evidence="2 3">PRB2-1</strain>
    </source>
</reference>
<accession>A0ABX0ZJE2</accession>
<comment type="caution">
    <text evidence="2">The sequence shown here is derived from an EMBL/GenBank/DDBJ whole genome shotgun (WGS) entry which is preliminary data.</text>
</comment>
<protein>
    <submittedName>
        <fullName evidence="2">Helix-turn-helix transcriptional regulator</fullName>
    </submittedName>
</protein>
<organism evidence="2 3">
    <name type="scientific">Actinacidiphila epipremni</name>
    <dbReference type="NCBI Taxonomy" id="2053013"/>
    <lineage>
        <taxon>Bacteria</taxon>
        <taxon>Bacillati</taxon>
        <taxon>Actinomycetota</taxon>
        <taxon>Actinomycetes</taxon>
        <taxon>Kitasatosporales</taxon>
        <taxon>Streptomycetaceae</taxon>
        <taxon>Actinacidiphila</taxon>
    </lineage>
</organism>
<gene>
    <name evidence="2" type="ORF">HCN08_02590</name>
</gene>
<evidence type="ECO:0000259" key="1">
    <source>
        <dbReference type="PROSITE" id="PS50943"/>
    </source>
</evidence>
<proteinExistence type="predicted"/>
<dbReference type="PROSITE" id="PS50943">
    <property type="entry name" value="HTH_CROC1"/>
    <property type="match status" value="1"/>
</dbReference>